<feature type="non-terminal residue" evidence="3">
    <location>
        <position position="1"/>
    </location>
</feature>
<dbReference type="InterPro" id="IPR036928">
    <property type="entry name" value="AS_sf"/>
</dbReference>
<dbReference type="Gene3D" id="3.90.1300.10">
    <property type="entry name" value="Amidase signature (AS) domain"/>
    <property type="match status" value="1"/>
</dbReference>
<organism evidence="3">
    <name type="scientific">Boseongicola sp. SB0664_bin_43</name>
    <dbReference type="NCBI Taxonomy" id="2604844"/>
    <lineage>
        <taxon>Bacteria</taxon>
        <taxon>Pseudomonadati</taxon>
        <taxon>Pseudomonadota</taxon>
        <taxon>Alphaproteobacteria</taxon>
        <taxon>Rhodobacterales</taxon>
        <taxon>Paracoccaceae</taxon>
        <taxon>Boseongicola</taxon>
    </lineage>
</organism>
<protein>
    <submittedName>
        <fullName evidence="3">Amidase</fullName>
    </submittedName>
</protein>
<dbReference type="EMBL" id="VXRY01000437">
    <property type="protein sequence ID" value="MXY34544.1"/>
    <property type="molecule type" value="Genomic_DNA"/>
</dbReference>
<evidence type="ECO:0000259" key="2">
    <source>
        <dbReference type="Pfam" id="PF01425"/>
    </source>
</evidence>
<sequence length="443" mass="46537">GSARVGALGGGPARGALTSARPPAAGPRPPPHADACDRAAESRGALHGVPVTVKESFDWAGHPTTWGDPARAGRLASEDSHVVACLKEAGAVIFGKTNIPAYLSDWETANPLFGPTRNPRDPTRSAGGSSGGSAAAVAAGMSYIDVGTDQGGSIRYPAHNCGVHGLKPSWGVIPLRGHSAMGERRTPDMAAAGPLARSAADVALAFVVLGKVPGSQPAVVLRDIRFAQLPAQPGCPIDDECQAVIDGFSARLEQAGAHVEPAQPEIDFDRATEVMNLLVRAETSRVAELIAEFRRRQGCPRPARNPFEKLNARGTGLSHKEWLALHEERLSLCEEVARFFASFDVLLCPAAAGPAPPLRPDVEPGSRTVPVNGTEEPILKQHMLHMLGSLLYLPAYVLPCGAFADGLPAGVQMLAAHGHDRFLLSVASEIERSARVFWGTVSP</sequence>
<proteinExistence type="predicted"/>
<dbReference type="Pfam" id="PF01425">
    <property type="entry name" value="Amidase"/>
    <property type="match status" value="1"/>
</dbReference>
<feature type="compositionally biased region" description="Low complexity" evidence="1">
    <location>
        <begin position="14"/>
        <end position="23"/>
    </location>
</feature>
<dbReference type="GO" id="GO:0012505">
    <property type="term" value="C:endomembrane system"/>
    <property type="evidence" value="ECO:0007669"/>
    <property type="project" value="TreeGrafter"/>
</dbReference>
<reference evidence="3" key="1">
    <citation type="submission" date="2019-09" db="EMBL/GenBank/DDBJ databases">
        <title>Characterisation of the sponge microbiome using genome-centric metagenomics.</title>
        <authorList>
            <person name="Engelberts J.P."/>
            <person name="Robbins S.J."/>
            <person name="De Goeij J.M."/>
            <person name="Aranda M."/>
            <person name="Bell S.C."/>
            <person name="Webster N.S."/>
        </authorList>
    </citation>
    <scope>NUCLEOTIDE SEQUENCE</scope>
    <source>
        <strain evidence="3">SB0664_bin_43</strain>
    </source>
</reference>
<dbReference type="PANTHER" id="PTHR43372:SF4">
    <property type="entry name" value="FATTY-ACID AMIDE HYDROLASE 2"/>
    <property type="match status" value="1"/>
</dbReference>
<evidence type="ECO:0000313" key="3">
    <source>
        <dbReference type="EMBL" id="MXY34544.1"/>
    </source>
</evidence>
<accession>A0A6B0Y0K4</accession>
<feature type="region of interest" description="Disordered" evidence="1">
    <location>
        <begin position="113"/>
        <end position="132"/>
    </location>
</feature>
<name>A0A6B0Y0K4_9RHOB</name>
<dbReference type="SUPFAM" id="SSF75304">
    <property type="entry name" value="Amidase signature (AS) enzymes"/>
    <property type="match status" value="1"/>
</dbReference>
<comment type="caution">
    <text evidence="3">The sequence shown here is derived from an EMBL/GenBank/DDBJ whole genome shotgun (WGS) entry which is preliminary data.</text>
</comment>
<dbReference type="InterPro" id="IPR052739">
    <property type="entry name" value="FAAH2"/>
</dbReference>
<evidence type="ECO:0000256" key="1">
    <source>
        <dbReference type="SAM" id="MobiDB-lite"/>
    </source>
</evidence>
<feature type="region of interest" description="Disordered" evidence="1">
    <location>
        <begin position="1"/>
        <end position="36"/>
    </location>
</feature>
<gene>
    <name evidence="3" type="ORF">F4Y60_10760</name>
</gene>
<dbReference type="AlphaFoldDB" id="A0A6B0Y0K4"/>
<dbReference type="InterPro" id="IPR023631">
    <property type="entry name" value="Amidase_dom"/>
</dbReference>
<feature type="domain" description="Amidase" evidence="2">
    <location>
        <begin position="33"/>
        <end position="424"/>
    </location>
</feature>
<dbReference type="PANTHER" id="PTHR43372">
    <property type="entry name" value="FATTY-ACID AMIDE HYDROLASE"/>
    <property type="match status" value="1"/>
</dbReference>